<evidence type="ECO:0000313" key="2">
    <source>
        <dbReference type="Proteomes" id="UP000638560"/>
    </source>
</evidence>
<dbReference type="Proteomes" id="UP000638560">
    <property type="component" value="Unassembled WGS sequence"/>
</dbReference>
<name>A0ABS0H9K9_9ACTN</name>
<keyword evidence="2" id="KW-1185">Reference proteome</keyword>
<proteinExistence type="predicted"/>
<protein>
    <submittedName>
        <fullName evidence="1">Uncharacterized protein</fullName>
    </submittedName>
</protein>
<dbReference type="EMBL" id="JADPUN010000422">
    <property type="protein sequence ID" value="MBF9135161.1"/>
    <property type="molecule type" value="Genomic_DNA"/>
</dbReference>
<accession>A0ABS0H9K9</accession>
<evidence type="ECO:0000313" key="1">
    <source>
        <dbReference type="EMBL" id="MBF9135161.1"/>
    </source>
</evidence>
<organism evidence="1 2">
    <name type="scientific">Plantactinospora alkalitolerans</name>
    <dbReference type="NCBI Taxonomy" id="2789879"/>
    <lineage>
        <taxon>Bacteria</taxon>
        <taxon>Bacillati</taxon>
        <taxon>Actinomycetota</taxon>
        <taxon>Actinomycetes</taxon>
        <taxon>Micromonosporales</taxon>
        <taxon>Micromonosporaceae</taxon>
        <taxon>Plantactinospora</taxon>
    </lineage>
</organism>
<gene>
    <name evidence="1" type="ORF">I0C86_40495</name>
</gene>
<dbReference type="RefSeq" id="WP_196206622.1">
    <property type="nucleotide sequence ID" value="NZ_JADPUN010000422.1"/>
</dbReference>
<sequence length="134" mass="14111">MTSQLIRAAQVLADRLDDATEAFDGTSSSWRDAMNGWLGGPVGEYAAIVSEPVLGRMLVSMLRSGPTTPALEVVAAAILGEDPPAVTAPEPPTASMSKPADQAAMYRLGWRAGRRDLVGQMKNAACDDPTEVPQ</sequence>
<comment type="caution">
    <text evidence="1">The sequence shown here is derived from an EMBL/GenBank/DDBJ whole genome shotgun (WGS) entry which is preliminary data.</text>
</comment>
<reference evidence="1 2" key="1">
    <citation type="submission" date="2020-11" db="EMBL/GenBank/DDBJ databases">
        <title>A novel isolate from a Black sea contaminated sediment with potential to produce alkanes: Plantactinospora alkalitolerans sp. nov.</title>
        <authorList>
            <person name="Carro L."/>
            <person name="Veyisoglu A."/>
            <person name="Guven K."/>
            <person name="Schumann P."/>
            <person name="Klenk H.-P."/>
            <person name="Sahin N."/>
        </authorList>
    </citation>
    <scope>NUCLEOTIDE SEQUENCE [LARGE SCALE GENOMIC DNA]</scope>
    <source>
        <strain evidence="1 2">S1510</strain>
    </source>
</reference>